<comment type="caution">
    <text evidence="1">The sequence shown here is derived from an EMBL/GenBank/DDBJ whole genome shotgun (WGS) entry which is preliminary data.</text>
</comment>
<evidence type="ECO:0000313" key="2">
    <source>
        <dbReference type="Proteomes" id="UP001062846"/>
    </source>
</evidence>
<keyword evidence="2" id="KW-1185">Reference proteome</keyword>
<evidence type="ECO:0000313" key="1">
    <source>
        <dbReference type="EMBL" id="KAI8539179.1"/>
    </source>
</evidence>
<organism evidence="1 2">
    <name type="scientific">Rhododendron molle</name>
    <name type="common">Chinese azalea</name>
    <name type="synonym">Azalea mollis</name>
    <dbReference type="NCBI Taxonomy" id="49168"/>
    <lineage>
        <taxon>Eukaryota</taxon>
        <taxon>Viridiplantae</taxon>
        <taxon>Streptophyta</taxon>
        <taxon>Embryophyta</taxon>
        <taxon>Tracheophyta</taxon>
        <taxon>Spermatophyta</taxon>
        <taxon>Magnoliopsida</taxon>
        <taxon>eudicotyledons</taxon>
        <taxon>Gunneridae</taxon>
        <taxon>Pentapetalae</taxon>
        <taxon>asterids</taxon>
        <taxon>Ericales</taxon>
        <taxon>Ericaceae</taxon>
        <taxon>Ericoideae</taxon>
        <taxon>Rhodoreae</taxon>
        <taxon>Rhododendron</taxon>
    </lineage>
</organism>
<protein>
    <submittedName>
        <fullName evidence="1">Uncharacterized protein</fullName>
    </submittedName>
</protein>
<proteinExistence type="predicted"/>
<accession>A0ACC0MF19</accession>
<dbReference type="EMBL" id="CM046396">
    <property type="protein sequence ID" value="KAI8539179.1"/>
    <property type="molecule type" value="Genomic_DNA"/>
</dbReference>
<reference evidence="1" key="1">
    <citation type="submission" date="2022-02" db="EMBL/GenBank/DDBJ databases">
        <title>Plant Genome Project.</title>
        <authorList>
            <person name="Zhang R.-G."/>
        </authorList>
    </citation>
    <scope>NUCLEOTIDE SEQUENCE</scope>
    <source>
        <strain evidence="1">AT1</strain>
    </source>
</reference>
<sequence length="107" mass="12095">MDESHTVAKGCCSVSSGWHFETLGATKPTTRKTGKPVRKHQTKPTVITHHPSNLGETQTENPPDMWETQTGNTSGPRRRRKKQKRRKTYTPTPSPPLLRKFPRCTTS</sequence>
<name>A0ACC0MF19_RHOML</name>
<gene>
    <name evidence="1" type="ORF">RHMOL_Rhmol09G0161200</name>
</gene>
<dbReference type="Proteomes" id="UP001062846">
    <property type="component" value="Chromosome 9"/>
</dbReference>